<feature type="transmembrane region" description="Helical" evidence="1">
    <location>
        <begin position="46"/>
        <end position="68"/>
    </location>
</feature>
<keyword evidence="1" id="KW-0472">Membrane</keyword>
<accession>A0A9P6FHE8</accession>
<organism evidence="2 3">
    <name type="scientific">Mortierella hygrophila</name>
    <dbReference type="NCBI Taxonomy" id="979708"/>
    <lineage>
        <taxon>Eukaryota</taxon>
        <taxon>Fungi</taxon>
        <taxon>Fungi incertae sedis</taxon>
        <taxon>Mucoromycota</taxon>
        <taxon>Mortierellomycotina</taxon>
        <taxon>Mortierellomycetes</taxon>
        <taxon>Mortierellales</taxon>
        <taxon>Mortierellaceae</taxon>
        <taxon>Mortierella</taxon>
    </lineage>
</organism>
<name>A0A9P6FHE8_9FUNG</name>
<keyword evidence="3" id="KW-1185">Reference proteome</keyword>
<feature type="transmembrane region" description="Helical" evidence="1">
    <location>
        <begin position="254"/>
        <end position="275"/>
    </location>
</feature>
<keyword evidence="1" id="KW-0812">Transmembrane</keyword>
<protein>
    <submittedName>
        <fullName evidence="2">Uncharacterized protein</fullName>
    </submittedName>
</protein>
<comment type="caution">
    <text evidence="2">The sequence shown here is derived from an EMBL/GenBank/DDBJ whole genome shotgun (WGS) entry which is preliminary data.</text>
</comment>
<gene>
    <name evidence="2" type="ORF">EC957_000258</name>
</gene>
<keyword evidence="1" id="KW-1133">Transmembrane helix</keyword>
<evidence type="ECO:0000313" key="2">
    <source>
        <dbReference type="EMBL" id="KAF9550584.1"/>
    </source>
</evidence>
<dbReference type="AlphaFoldDB" id="A0A9P6FHE8"/>
<feature type="transmembrane region" description="Helical" evidence="1">
    <location>
        <begin position="188"/>
        <end position="207"/>
    </location>
</feature>
<dbReference type="EMBL" id="JAAAXW010000010">
    <property type="protein sequence ID" value="KAF9550584.1"/>
    <property type="molecule type" value="Genomic_DNA"/>
</dbReference>
<evidence type="ECO:0000256" key="1">
    <source>
        <dbReference type="SAM" id="Phobius"/>
    </source>
</evidence>
<evidence type="ECO:0000313" key="3">
    <source>
        <dbReference type="Proteomes" id="UP000723463"/>
    </source>
</evidence>
<feature type="transmembrane region" description="Helical" evidence="1">
    <location>
        <begin position="6"/>
        <end position="25"/>
    </location>
</feature>
<reference evidence="2" key="1">
    <citation type="journal article" date="2020" name="Fungal Divers.">
        <title>Resolving the Mortierellaceae phylogeny through synthesis of multi-gene phylogenetics and phylogenomics.</title>
        <authorList>
            <person name="Vandepol N."/>
            <person name="Liber J."/>
            <person name="Desiro A."/>
            <person name="Na H."/>
            <person name="Kennedy M."/>
            <person name="Barry K."/>
            <person name="Grigoriev I.V."/>
            <person name="Miller A.N."/>
            <person name="O'Donnell K."/>
            <person name="Stajich J.E."/>
            <person name="Bonito G."/>
        </authorList>
    </citation>
    <scope>NUCLEOTIDE SEQUENCE</scope>
    <source>
        <strain evidence="2">NRRL 2591</strain>
    </source>
</reference>
<sequence>ETSPEAGIIYKAFYTYMAIGIAIDLHRIHVAVYKSSTKSIQFAFNLWLIGAAAFYFVIIYTEIVGYFIPLSKVGTVTNNNSTVETATMITPGQHDQPLSSSPLQTTTPQKLEEIKYWIDCGLHLVLGLGLKAILNQRRQLDLEREEQQHHHLYHHLLVSSDKDLPTPIASASSVEGFRTEAELGRLRLRVPTWPRFLVAIWFLWLIYNGAHHVSHFASNHRLSERGFARFAISLTQSITGLYILYRKSLVMTQWLFYSLCVTAAYQIISTNIGYWDDDLEKNFAELGYTDEDILLMRVLR</sequence>
<feature type="non-terminal residue" evidence="2">
    <location>
        <position position="300"/>
    </location>
</feature>
<feature type="transmembrane region" description="Helical" evidence="1">
    <location>
        <begin position="227"/>
        <end position="245"/>
    </location>
</feature>
<dbReference type="Proteomes" id="UP000723463">
    <property type="component" value="Unassembled WGS sequence"/>
</dbReference>
<proteinExistence type="predicted"/>